<reference evidence="1" key="1">
    <citation type="journal article" date="2023" name="IScience">
        <title>Live-bearing cockroach genome reveals convergent evolutionary mechanisms linked to viviparity in insects and beyond.</title>
        <authorList>
            <person name="Fouks B."/>
            <person name="Harrison M.C."/>
            <person name="Mikhailova A.A."/>
            <person name="Marchal E."/>
            <person name="English S."/>
            <person name="Carruthers M."/>
            <person name="Jennings E.C."/>
            <person name="Chiamaka E.L."/>
            <person name="Frigard R.A."/>
            <person name="Pippel M."/>
            <person name="Attardo G.M."/>
            <person name="Benoit J.B."/>
            <person name="Bornberg-Bauer E."/>
            <person name="Tobe S.S."/>
        </authorList>
    </citation>
    <scope>NUCLEOTIDE SEQUENCE</scope>
    <source>
        <strain evidence="1">Stay&amp;Tobe</strain>
    </source>
</reference>
<accession>A0AAD7ZSS4</accession>
<keyword evidence="2" id="KW-1185">Reference proteome</keyword>
<dbReference type="AlphaFoldDB" id="A0AAD7ZSS4"/>
<name>A0AAD7ZSS4_DIPPU</name>
<feature type="non-terminal residue" evidence="1">
    <location>
        <position position="252"/>
    </location>
</feature>
<protein>
    <submittedName>
        <fullName evidence="1">Uncharacterized protein</fullName>
    </submittedName>
</protein>
<proteinExistence type="predicted"/>
<comment type="caution">
    <text evidence="1">The sequence shown here is derived from an EMBL/GenBank/DDBJ whole genome shotgun (WGS) entry which is preliminary data.</text>
</comment>
<dbReference type="EMBL" id="JASPKZ010007268">
    <property type="protein sequence ID" value="KAJ9585467.1"/>
    <property type="molecule type" value="Genomic_DNA"/>
</dbReference>
<reference evidence="1" key="2">
    <citation type="submission" date="2023-05" db="EMBL/GenBank/DDBJ databases">
        <authorList>
            <person name="Fouks B."/>
        </authorList>
    </citation>
    <scope>NUCLEOTIDE SEQUENCE</scope>
    <source>
        <strain evidence="1">Stay&amp;Tobe</strain>
        <tissue evidence="1">Testes</tissue>
    </source>
</reference>
<evidence type="ECO:0000313" key="1">
    <source>
        <dbReference type="EMBL" id="KAJ9585467.1"/>
    </source>
</evidence>
<organism evidence="1 2">
    <name type="scientific">Diploptera punctata</name>
    <name type="common">Pacific beetle cockroach</name>
    <dbReference type="NCBI Taxonomy" id="6984"/>
    <lineage>
        <taxon>Eukaryota</taxon>
        <taxon>Metazoa</taxon>
        <taxon>Ecdysozoa</taxon>
        <taxon>Arthropoda</taxon>
        <taxon>Hexapoda</taxon>
        <taxon>Insecta</taxon>
        <taxon>Pterygota</taxon>
        <taxon>Neoptera</taxon>
        <taxon>Polyneoptera</taxon>
        <taxon>Dictyoptera</taxon>
        <taxon>Blattodea</taxon>
        <taxon>Blaberoidea</taxon>
        <taxon>Blaberidae</taxon>
        <taxon>Diplopterinae</taxon>
        <taxon>Diploptera</taxon>
    </lineage>
</organism>
<feature type="non-terminal residue" evidence="1">
    <location>
        <position position="1"/>
    </location>
</feature>
<gene>
    <name evidence="1" type="ORF">L9F63_002732</name>
</gene>
<dbReference type="Proteomes" id="UP001233999">
    <property type="component" value="Unassembled WGS sequence"/>
</dbReference>
<sequence length="252" mass="29796">LIHLYQQKSEYLNCIRLAFRLVFHRLELELELEYMEIALVNWWDVRELLQLTSAPSDGWPTNFQINPLSLSPVQSWQLMLCRSEETLLLPSREEEEFLPIDITSVAKIKIYMRRELKIYGETIFEHEKDRKYYLYVVNCCNHFPLQEFMEEADMVPSDTADKKNMESENTLQYQRPLSPSSAVFTTTALQYQRPSSPSSAVFMTVNFFFCHIEDVTNEVKKLESAWELRSMRFHHNLCDILNAVSHSHLMAR</sequence>
<evidence type="ECO:0000313" key="2">
    <source>
        <dbReference type="Proteomes" id="UP001233999"/>
    </source>
</evidence>